<dbReference type="Proteomes" id="UP001066276">
    <property type="component" value="Chromosome 3_1"/>
</dbReference>
<accession>A0AAV7UI54</accession>
<gene>
    <name evidence="1" type="ORF">NDU88_005077</name>
</gene>
<sequence>MPSHLVRSTMVPRHSQQTWRWAPGGPPVLRSTTPQLQGAAGIITPSGGVHSSACRAQVFALAYRALLLMAPNQEAQSWGTRSCAVATLPQQATAMFLCSCHRPNAFPPVSSSQVLTGDEGSRFSQFRNLIEAV</sequence>
<comment type="caution">
    <text evidence="1">The sequence shown here is derived from an EMBL/GenBank/DDBJ whole genome shotgun (WGS) entry which is preliminary data.</text>
</comment>
<name>A0AAV7UI54_PLEWA</name>
<protein>
    <submittedName>
        <fullName evidence="1">Uncharacterized protein</fullName>
    </submittedName>
</protein>
<evidence type="ECO:0000313" key="1">
    <source>
        <dbReference type="EMBL" id="KAJ1188316.1"/>
    </source>
</evidence>
<dbReference type="EMBL" id="JANPWB010000005">
    <property type="protein sequence ID" value="KAJ1188316.1"/>
    <property type="molecule type" value="Genomic_DNA"/>
</dbReference>
<organism evidence="1 2">
    <name type="scientific">Pleurodeles waltl</name>
    <name type="common">Iberian ribbed newt</name>
    <dbReference type="NCBI Taxonomy" id="8319"/>
    <lineage>
        <taxon>Eukaryota</taxon>
        <taxon>Metazoa</taxon>
        <taxon>Chordata</taxon>
        <taxon>Craniata</taxon>
        <taxon>Vertebrata</taxon>
        <taxon>Euteleostomi</taxon>
        <taxon>Amphibia</taxon>
        <taxon>Batrachia</taxon>
        <taxon>Caudata</taxon>
        <taxon>Salamandroidea</taxon>
        <taxon>Salamandridae</taxon>
        <taxon>Pleurodelinae</taxon>
        <taxon>Pleurodeles</taxon>
    </lineage>
</organism>
<keyword evidence="2" id="KW-1185">Reference proteome</keyword>
<proteinExistence type="predicted"/>
<evidence type="ECO:0000313" key="2">
    <source>
        <dbReference type="Proteomes" id="UP001066276"/>
    </source>
</evidence>
<dbReference type="AlphaFoldDB" id="A0AAV7UI54"/>
<reference evidence="1" key="1">
    <citation type="journal article" date="2022" name="bioRxiv">
        <title>Sequencing and chromosome-scale assembly of the giantPleurodeles waltlgenome.</title>
        <authorList>
            <person name="Brown T."/>
            <person name="Elewa A."/>
            <person name="Iarovenko S."/>
            <person name="Subramanian E."/>
            <person name="Araus A.J."/>
            <person name="Petzold A."/>
            <person name="Susuki M."/>
            <person name="Suzuki K.-i.T."/>
            <person name="Hayashi T."/>
            <person name="Toyoda A."/>
            <person name="Oliveira C."/>
            <person name="Osipova E."/>
            <person name="Leigh N.D."/>
            <person name="Simon A."/>
            <person name="Yun M.H."/>
        </authorList>
    </citation>
    <scope>NUCLEOTIDE SEQUENCE</scope>
    <source>
        <strain evidence="1">20211129_DDA</strain>
        <tissue evidence="1">Liver</tissue>
    </source>
</reference>